<dbReference type="FunCoup" id="Q75DR0">
    <property type="interactions" value="778"/>
</dbReference>
<comment type="similarity">
    <text evidence="3">Belongs to the WD repeat AIP1 family.</text>
</comment>
<dbReference type="InterPro" id="IPR019775">
    <property type="entry name" value="WD40_repeat_CS"/>
</dbReference>
<reference evidence="6 7" key="1">
    <citation type="journal article" date="2004" name="Science">
        <title>The Ashbya gossypii genome as a tool for mapping the ancient Saccharomyces cerevisiae genome.</title>
        <authorList>
            <person name="Dietrich F.S."/>
            <person name="Voegeli S."/>
            <person name="Brachat S."/>
            <person name="Lerch A."/>
            <person name="Gates K."/>
            <person name="Steiner S."/>
            <person name="Mohr C."/>
            <person name="Pohlmann R."/>
            <person name="Luedi P."/>
            <person name="Choi S."/>
            <person name="Wing R.A."/>
            <person name="Flavier A."/>
            <person name="Gaffney T.D."/>
            <person name="Philippsen P."/>
        </authorList>
    </citation>
    <scope>NUCLEOTIDE SEQUENCE [LARGE SCALE GENOMIC DNA]</scope>
    <source>
        <strain evidence="7">ATCC 10895 / CBS 109.51 / FGSC 9923 / NRRL Y-1056</strain>
    </source>
</reference>
<dbReference type="eggNOG" id="KOG0318">
    <property type="taxonomic scope" value="Eukaryota"/>
</dbReference>
<reference evidence="7" key="2">
    <citation type="journal article" date="2013" name="G3 (Bethesda)">
        <title>Genomes of Ashbya fungi isolated from insects reveal four mating-type loci, numerous translocations, lack of transposons, and distinct gene duplications.</title>
        <authorList>
            <person name="Dietrich F.S."/>
            <person name="Voegeli S."/>
            <person name="Kuo S."/>
            <person name="Philippsen P."/>
        </authorList>
    </citation>
    <scope>GENOME REANNOTATION</scope>
    <source>
        <strain evidence="7">ATCC 10895 / CBS 109.51 / FGSC 9923 / NRRL Y-1056</strain>
    </source>
</reference>
<dbReference type="STRING" id="284811.Q75DR0"/>
<gene>
    <name evidence="6" type="ORF">AGOS_ABL043W</name>
</gene>
<evidence type="ECO:0000313" key="7">
    <source>
        <dbReference type="Proteomes" id="UP000000591"/>
    </source>
</evidence>
<keyword evidence="2" id="KW-0677">Repeat</keyword>
<name>Q75DR0_EREGS</name>
<dbReference type="OMA" id="FYQGPPF"/>
<dbReference type="PROSITE" id="PS50082">
    <property type="entry name" value="WD_REPEATS_2"/>
    <property type="match status" value="2"/>
</dbReference>
<protein>
    <submittedName>
        <fullName evidence="6">ABL043Wp</fullName>
    </submittedName>
</protein>
<feature type="repeat" description="WD" evidence="4">
    <location>
        <begin position="265"/>
        <end position="287"/>
    </location>
</feature>
<evidence type="ECO:0000259" key="5">
    <source>
        <dbReference type="Pfam" id="PF12894"/>
    </source>
</evidence>
<dbReference type="SUPFAM" id="SSF50978">
    <property type="entry name" value="WD40 repeat-like"/>
    <property type="match status" value="2"/>
</dbReference>
<dbReference type="PROSITE" id="PS00678">
    <property type="entry name" value="WD_REPEATS_1"/>
    <property type="match status" value="1"/>
</dbReference>
<dbReference type="KEGG" id="ago:AGOS_ABL043W"/>
<proteinExistence type="inferred from homology"/>
<dbReference type="GO" id="GO:0032466">
    <property type="term" value="P:negative regulation of cytokinesis"/>
    <property type="evidence" value="ECO:0007669"/>
    <property type="project" value="EnsemblFungi"/>
</dbReference>
<dbReference type="FunFam" id="2.130.10.10:FF:000102">
    <property type="entry name" value="Actin-interacting protein 1"/>
    <property type="match status" value="1"/>
</dbReference>
<dbReference type="GO" id="GO:0030042">
    <property type="term" value="P:actin filament depolymerization"/>
    <property type="evidence" value="ECO:0000318"/>
    <property type="project" value="GO_Central"/>
</dbReference>
<evidence type="ECO:0000313" key="6">
    <source>
        <dbReference type="EMBL" id="AAS50728.1"/>
    </source>
</evidence>
<dbReference type="InParanoid" id="Q75DR0"/>
<dbReference type="OrthoDB" id="2306at2759"/>
<dbReference type="SMART" id="SM00320">
    <property type="entry name" value="WD40"/>
    <property type="match status" value="9"/>
</dbReference>
<dbReference type="GO" id="GO:0051016">
    <property type="term" value="P:barbed-end actin filament capping"/>
    <property type="evidence" value="ECO:0007669"/>
    <property type="project" value="EnsemblFungi"/>
</dbReference>
<dbReference type="EMBL" id="AE016815">
    <property type="protein sequence ID" value="AAS50728.1"/>
    <property type="molecule type" value="Genomic_DNA"/>
</dbReference>
<dbReference type="GO" id="GO:0005884">
    <property type="term" value="C:actin filament"/>
    <property type="evidence" value="ECO:0007669"/>
    <property type="project" value="EnsemblFungi"/>
</dbReference>
<dbReference type="Gene3D" id="2.130.10.10">
    <property type="entry name" value="YVTN repeat-like/Quinoprotein amine dehydrogenase"/>
    <property type="match status" value="2"/>
</dbReference>
<dbReference type="GO" id="GO:0030864">
    <property type="term" value="C:cortical actin cytoskeleton"/>
    <property type="evidence" value="ECO:0000318"/>
    <property type="project" value="GO_Central"/>
</dbReference>
<dbReference type="PANTHER" id="PTHR19856">
    <property type="entry name" value="WD-REPEATCONTAINING PROTEIN WDR1"/>
    <property type="match status" value="1"/>
</dbReference>
<dbReference type="InterPro" id="IPR001680">
    <property type="entry name" value="WD40_rpt"/>
</dbReference>
<keyword evidence="1 4" id="KW-0853">WD repeat</keyword>
<feature type="repeat" description="WD" evidence="4">
    <location>
        <begin position="571"/>
        <end position="606"/>
    </location>
</feature>
<dbReference type="PANTHER" id="PTHR19856:SF0">
    <property type="entry name" value="WD REPEAT-CONTAINING PROTEIN 1"/>
    <property type="match status" value="1"/>
</dbReference>
<dbReference type="RefSeq" id="NP_982904.1">
    <property type="nucleotide sequence ID" value="NM_208257.1"/>
</dbReference>
<dbReference type="GO" id="GO:0030479">
    <property type="term" value="C:actin cortical patch"/>
    <property type="evidence" value="ECO:0007669"/>
    <property type="project" value="EnsemblFungi"/>
</dbReference>
<feature type="domain" description="Anaphase-promoting complex subunit 4-like WD40" evidence="5">
    <location>
        <begin position="492"/>
        <end position="584"/>
    </location>
</feature>
<dbReference type="AlphaFoldDB" id="Q75DR0"/>
<dbReference type="GO" id="GO:0051015">
    <property type="term" value="F:actin filament binding"/>
    <property type="evidence" value="ECO:0000318"/>
    <property type="project" value="GO_Central"/>
</dbReference>
<dbReference type="GeneID" id="4618987"/>
<dbReference type="InterPro" id="IPR036322">
    <property type="entry name" value="WD40_repeat_dom_sf"/>
</dbReference>
<dbReference type="Proteomes" id="UP000000591">
    <property type="component" value="Chromosome II"/>
</dbReference>
<evidence type="ECO:0000256" key="2">
    <source>
        <dbReference type="ARBA" id="ARBA00022737"/>
    </source>
</evidence>
<evidence type="ECO:0000256" key="3">
    <source>
        <dbReference type="ARBA" id="ARBA00038366"/>
    </source>
</evidence>
<dbReference type="InterPro" id="IPR024977">
    <property type="entry name" value="Apc4-like_WD40_dom"/>
</dbReference>
<dbReference type="HOGENOM" id="CLU_015246_1_0_1"/>
<dbReference type="InterPro" id="IPR015943">
    <property type="entry name" value="WD40/YVTN_repeat-like_dom_sf"/>
</dbReference>
<evidence type="ECO:0000256" key="4">
    <source>
        <dbReference type="PROSITE-ProRule" id="PRU00221"/>
    </source>
</evidence>
<accession>Q75DR0</accession>
<dbReference type="PROSITE" id="PS50294">
    <property type="entry name" value="WD_REPEATS_REGION"/>
    <property type="match status" value="1"/>
</dbReference>
<evidence type="ECO:0000256" key="1">
    <source>
        <dbReference type="ARBA" id="ARBA00022574"/>
    </source>
</evidence>
<dbReference type="FunFam" id="2.130.10.10:FF:000167">
    <property type="entry name" value="Actin-interacting protein 1"/>
    <property type="match status" value="1"/>
</dbReference>
<organism evidence="6 7">
    <name type="scientific">Eremothecium gossypii (strain ATCC 10895 / CBS 109.51 / FGSC 9923 / NRRL Y-1056)</name>
    <name type="common">Yeast</name>
    <name type="synonym">Ashbya gossypii</name>
    <dbReference type="NCBI Taxonomy" id="284811"/>
    <lineage>
        <taxon>Eukaryota</taxon>
        <taxon>Fungi</taxon>
        <taxon>Dikarya</taxon>
        <taxon>Ascomycota</taxon>
        <taxon>Saccharomycotina</taxon>
        <taxon>Saccharomycetes</taxon>
        <taxon>Saccharomycetales</taxon>
        <taxon>Saccharomycetaceae</taxon>
        <taxon>Eremothecium</taxon>
    </lineage>
</organism>
<sequence>MAAIQLEKTLVPLPSTRRNFGTHLSYDRHTNRIAYGSGKSAIVKSLDSDIVVQFTGHGSANVTVVRFSPVAGSQYVVSGDDAGRIMVWSYFEDEEKGQVETKLRSEFQVLAGAVADISWDFEGRRLCVVGAGRDRYGAFISWDTGNSLGEVTGHALNVNACHIRQARPMRAATVSDDGSMVFYKGPPFQFSCSDHTHHANGKFVRDVRFSPAKGAYLVSVGSDRKIVLYDGDSGEFIKYIGEDSEECGGFFSLAWVDDGDKSNRIVTASADGVVRLWDVEANRLLKRWELGTEVAQQQVGVVVTRDSNIISVSLDGTLNVFSIESDKPIKTIEGHKKGITALKTNPLVTASYDGRVLEWSAEGTAAVAAMHSNSVTSINNVGGRTCTVSWDGTLKVDNEEKHKFPDDPKASVAFEGMVALITNNKRLVLVKSESGLVVQETALSRSPCVVTMAKSHVAVGYEDSNIIDVFLVSDFATRFELALTIRGTPSALSFSPTEQYLAVGDVMGKILLFNVEQRTVVTSRWSFHTGKITSMDWRPDEDDENYIATAALDTHLFIYSVKKPMRVIKMLNAHKDGINMLGWEDPDHLITGGQDACIKRWRVSFS</sequence>
<keyword evidence="7" id="KW-1185">Reference proteome</keyword>
<dbReference type="Pfam" id="PF12894">
    <property type="entry name" value="ANAPC4_WD40"/>
    <property type="match status" value="1"/>
</dbReference>
<dbReference type="Pfam" id="PF00400">
    <property type="entry name" value="WD40"/>
    <property type="match status" value="3"/>
</dbReference>